<dbReference type="RefSeq" id="XP_020427626.1">
    <property type="nucleotide sequence ID" value="XM_020581756.1"/>
</dbReference>
<keyword evidence="2" id="KW-1185">Reference proteome</keyword>
<evidence type="ECO:0000313" key="1">
    <source>
        <dbReference type="EMBL" id="EFA75492.1"/>
    </source>
</evidence>
<dbReference type="AlphaFoldDB" id="D3BSM7"/>
<dbReference type="Proteomes" id="UP000001396">
    <property type="component" value="Unassembled WGS sequence"/>
</dbReference>
<evidence type="ECO:0000313" key="2">
    <source>
        <dbReference type="Proteomes" id="UP000001396"/>
    </source>
</evidence>
<dbReference type="InParanoid" id="D3BSM7"/>
<dbReference type="GeneID" id="31366465"/>
<proteinExistence type="predicted"/>
<dbReference type="EMBL" id="ADBJ01000054">
    <property type="protein sequence ID" value="EFA75492.1"/>
    <property type="molecule type" value="Genomic_DNA"/>
</dbReference>
<sequence length="114" mass="12319">MVASGIVGGCGRTALDTALVFLAVSQNTTHISTGESARVHREIGMNHATLTILNGFATTTARFDFDLARRTRASMTLLLAVVLSTSQQTRAHLSTSRNWLKTRLSCRDGQVSKN</sequence>
<gene>
    <name evidence="1" type="ORF">PPL_10996</name>
</gene>
<accession>D3BSM7</accession>
<protein>
    <submittedName>
        <fullName evidence="1">Uncharacterized protein</fullName>
    </submittedName>
</protein>
<name>D3BSM7_HETP5</name>
<organism evidence="1 2">
    <name type="scientific">Heterostelium pallidum (strain ATCC 26659 / Pp 5 / PN500)</name>
    <name type="common">Cellular slime mold</name>
    <name type="synonym">Polysphondylium pallidum</name>
    <dbReference type="NCBI Taxonomy" id="670386"/>
    <lineage>
        <taxon>Eukaryota</taxon>
        <taxon>Amoebozoa</taxon>
        <taxon>Evosea</taxon>
        <taxon>Eumycetozoa</taxon>
        <taxon>Dictyostelia</taxon>
        <taxon>Acytosteliales</taxon>
        <taxon>Acytosteliaceae</taxon>
        <taxon>Heterostelium</taxon>
    </lineage>
</organism>
<reference evidence="1 2" key="1">
    <citation type="journal article" date="2011" name="Genome Res.">
        <title>Phylogeny-wide analysis of social amoeba genomes highlights ancient origins for complex intercellular communication.</title>
        <authorList>
            <person name="Heidel A.J."/>
            <person name="Lawal H.M."/>
            <person name="Felder M."/>
            <person name="Schilde C."/>
            <person name="Helps N.R."/>
            <person name="Tunggal B."/>
            <person name="Rivero F."/>
            <person name="John U."/>
            <person name="Schleicher M."/>
            <person name="Eichinger L."/>
            <person name="Platzer M."/>
            <person name="Noegel A.A."/>
            <person name="Schaap P."/>
            <person name="Gloeckner G."/>
        </authorList>
    </citation>
    <scope>NUCLEOTIDE SEQUENCE [LARGE SCALE GENOMIC DNA]</scope>
    <source>
        <strain evidence="2">ATCC 26659 / Pp 5 / PN500</strain>
    </source>
</reference>
<comment type="caution">
    <text evidence="1">The sequence shown here is derived from an EMBL/GenBank/DDBJ whole genome shotgun (WGS) entry which is preliminary data.</text>
</comment>